<evidence type="ECO:0000256" key="3">
    <source>
        <dbReference type="ARBA" id="ARBA00022448"/>
    </source>
</evidence>
<evidence type="ECO:0000256" key="5">
    <source>
        <dbReference type="ARBA" id="ARBA00022927"/>
    </source>
</evidence>
<comment type="similarity">
    <text evidence="2">Belongs to the VPS37 family.</text>
</comment>
<dbReference type="InterPro" id="IPR009851">
    <property type="entry name" value="Mod_r"/>
</dbReference>
<dbReference type="PROSITE" id="PS51314">
    <property type="entry name" value="VPS37_C"/>
    <property type="match status" value="1"/>
</dbReference>
<feature type="coiled-coil region" evidence="8">
    <location>
        <begin position="191"/>
        <end position="225"/>
    </location>
</feature>
<dbReference type="VEuPathDB" id="VectorBase:LLOJ005890"/>
<keyword evidence="5 7" id="KW-0653">Protein transport</keyword>
<proteinExistence type="inferred from homology"/>
<dbReference type="InterPro" id="IPR016135">
    <property type="entry name" value="UBQ-conjugating_enzyme/RWD"/>
</dbReference>
<evidence type="ECO:0000256" key="6">
    <source>
        <dbReference type="ARBA" id="ARBA00025010"/>
    </source>
</evidence>
<feature type="domain" description="VPS37 C-terminal" evidence="9">
    <location>
        <begin position="237"/>
        <end position="325"/>
    </location>
</feature>
<dbReference type="GO" id="GO:0000813">
    <property type="term" value="C:ESCRT I complex"/>
    <property type="evidence" value="ECO:0007669"/>
    <property type="project" value="TreeGrafter"/>
</dbReference>
<dbReference type="EnsemblMetazoa" id="LLOJ005890-RA">
    <property type="protein sequence ID" value="LLOJ005890-PA"/>
    <property type="gene ID" value="LLOJ005890"/>
</dbReference>
<dbReference type="Proteomes" id="UP000092461">
    <property type="component" value="Unassembled WGS sequence"/>
</dbReference>
<dbReference type="SUPFAM" id="SSF54495">
    <property type="entry name" value="UBC-like"/>
    <property type="match status" value="1"/>
</dbReference>
<reference evidence="10" key="1">
    <citation type="submission" date="2020-05" db="UniProtKB">
        <authorList>
            <consortium name="EnsemblMetazoa"/>
        </authorList>
    </citation>
    <scope>IDENTIFICATION</scope>
    <source>
        <strain evidence="10">Jacobina</strain>
    </source>
</reference>
<dbReference type="GO" id="GO:0031902">
    <property type="term" value="C:late endosome membrane"/>
    <property type="evidence" value="ECO:0007669"/>
    <property type="project" value="UniProtKB-SubCell"/>
</dbReference>
<dbReference type="VEuPathDB" id="VectorBase:LLONM1_007145"/>
<keyword evidence="11" id="KW-1185">Reference proteome</keyword>
<dbReference type="GO" id="GO:0043162">
    <property type="term" value="P:ubiquitin-dependent protein catabolic process via the multivesicular body sorting pathway"/>
    <property type="evidence" value="ECO:0007669"/>
    <property type="project" value="TreeGrafter"/>
</dbReference>
<dbReference type="EMBL" id="AJWK01018833">
    <property type="status" value="NOT_ANNOTATED_CDS"/>
    <property type="molecule type" value="Genomic_DNA"/>
</dbReference>
<comment type="subcellular location">
    <subcellularLocation>
        <location evidence="1">Late endosome membrane</location>
        <topology evidence="1">Peripheral membrane protein</topology>
    </subcellularLocation>
</comment>
<name>A0A1B0CMK2_LUTLO</name>
<dbReference type="GO" id="GO:0006623">
    <property type="term" value="P:protein targeting to vacuole"/>
    <property type="evidence" value="ECO:0007669"/>
    <property type="project" value="TreeGrafter"/>
</dbReference>
<evidence type="ECO:0000313" key="11">
    <source>
        <dbReference type="Proteomes" id="UP000092461"/>
    </source>
</evidence>
<organism evidence="10 11">
    <name type="scientific">Lutzomyia longipalpis</name>
    <name type="common">Sand fly</name>
    <dbReference type="NCBI Taxonomy" id="7200"/>
    <lineage>
        <taxon>Eukaryota</taxon>
        <taxon>Metazoa</taxon>
        <taxon>Ecdysozoa</taxon>
        <taxon>Arthropoda</taxon>
        <taxon>Hexapoda</taxon>
        <taxon>Insecta</taxon>
        <taxon>Pterygota</taxon>
        <taxon>Neoptera</taxon>
        <taxon>Endopterygota</taxon>
        <taxon>Diptera</taxon>
        <taxon>Nematocera</taxon>
        <taxon>Psychodoidea</taxon>
        <taxon>Psychodidae</taxon>
        <taxon>Lutzomyia</taxon>
        <taxon>Lutzomyia</taxon>
    </lineage>
</organism>
<dbReference type="GO" id="GO:0006612">
    <property type="term" value="P:protein targeting to membrane"/>
    <property type="evidence" value="ECO:0007669"/>
    <property type="project" value="TreeGrafter"/>
</dbReference>
<comment type="function">
    <text evidence="6">Component of the ESCRT-I complex, a regulator of vesicular trafficking process. Required for the sorting of endocytic ubiquitinated cargos into multivesicular bodies. May be involved in cell growth and differentiation.</text>
</comment>
<dbReference type="PANTHER" id="PTHR13678">
    <property type="entry name" value="VACUOLAR PROTEIN SORTING-ASSOCIATED PROTEIN 37"/>
    <property type="match status" value="1"/>
</dbReference>
<evidence type="ECO:0000256" key="2">
    <source>
        <dbReference type="ARBA" id="ARBA00007617"/>
    </source>
</evidence>
<dbReference type="Pfam" id="PF07200">
    <property type="entry name" value="Mod_r"/>
    <property type="match status" value="1"/>
</dbReference>
<evidence type="ECO:0000256" key="7">
    <source>
        <dbReference type="PROSITE-ProRule" id="PRU00646"/>
    </source>
</evidence>
<sequence length="325" mass="36809">MVFRAGAKKNVNKRKMIQRNFKSDKDTRRRQIDTLKIFNDNVQEVIECEEYTVGFESDGRPFVITVFLGPSFPNEKPKVVISPSVEHPWVFGPTGEVNGAPGLLNFTAHSDLGRIVQAIIREMEKFPPQLFGVGEMMNRSGNEAPQIDIPHPPQSGEGLIPELRSLTIEELKELDTDPEFLDDFVAELGAVKNLRTDLDVLLQDIESIAKANMAQEERMTTLREEVNRRSIEFRDLGDKYEMLCALQKKKAEEFSPQHIKELLQIAASISDSECETCAEEFLAGKIDVQSFLNTFMAAKKLSAMRKAKEERLTSQLDSLEKHSLH</sequence>
<dbReference type="AlphaFoldDB" id="A0A1B0CMK2"/>
<keyword evidence="8" id="KW-0175">Coiled coil</keyword>
<protein>
    <recommendedName>
        <fullName evidence="9">VPS37 C-terminal domain-containing protein</fullName>
    </recommendedName>
</protein>
<keyword evidence="3 7" id="KW-0813">Transport</keyword>
<evidence type="ECO:0000256" key="1">
    <source>
        <dbReference type="ARBA" id="ARBA00004633"/>
    </source>
</evidence>
<evidence type="ECO:0000256" key="8">
    <source>
        <dbReference type="SAM" id="Coils"/>
    </source>
</evidence>
<evidence type="ECO:0000259" key="9">
    <source>
        <dbReference type="PROSITE" id="PS51314"/>
    </source>
</evidence>
<dbReference type="PANTHER" id="PTHR13678:SF25">
    <property type="entry name" value="EG:115C2.5 PROTEIN"/>
    <property type="match status" value="1"/>
</dbReference>
<evidence type="ECO:0000313" key="10">
    <source>
        <dbReference type="EnsemblMetazoa" id="LLOJ005890-PA"/>
    </source>
</evidence>
<evidence type="ECO:0000256" key="4">
    <source>
        <dbReference type="ARBA" id="ARBA00022753"/>
    </source>
</evidence>
<keyword evidence="4" id="KW-0967">Endosome</keyword>
<accession>A0A1B0CMK2</accession>